<keyword evidence="2 6" id="KW-0813">Transport</keyword>
<comment type="similarity">
    <text evidence="6">Belongs to the binding-protein-dependent transport system permease family.</text>
</comment>
<dbReference type="RefSeq" id="WP_154768477.1">
    <property type="nucleotide sequence ID" value="NZ_WLYK01000003.1"/>
</dbReference>
<keyword evidence="5 6" id="KW-0472">Membrane</keyword>
<feature type="transmembrane region" description="Helical" evidence="6">
    <location>
        <begin position="31"/>
        <end position="51"/>
    </location>
</feature>
<dbReference type="CDD" id="cd06261">
    <property type="entry name" value="TM_PBP2"/>
    <property type="match status" value="1"/>
</dbReference>
<feature type="transmembrane region" description="Helical" evidence="6">
    <location>
        <begin position="200"/>
        <end position="223"/>
    </location>
</feature>
<protein>
    <submittedName>
        <fullName evidence="8">ABC transporter permease subunit</fullName>
    </submittedName>
</protein>
<feature type="transmembrane region" description="Helical" evidence="6">
    <location>
        <begin position="58"/>
        <end position="83"/>
    </location>
</feature>
<evidence type="ECO:0000313" key="9">
    <source>
        <dbReference type="Proteomes" id="UP000460221"/>
    </source>
</evidence>
<accession>A0A7K1FMA1</accession>
<name>A0A7K1FMA1_9ACTN</name>
<evidence type="ECO:0000256" key="5">
    <source>
        <dbReference type="ARBA" id="ARBA00023136"/>
    </source>
</evidence>
<organism evidence="8 9">
    <name type="scientific">Nakamurella alba</name>
    <dbReference type="NCBI Taxonomy" id="2665158"/>
    <lineage>
        <taxon>Bacteria</taxon>
        <taxon>Bacillati</taxon>
        <taxon>Actinomycetota</taxon>
        <taxon>Actinomycetes</taxon>
        <taxon>Nakamurellales</taxon>
        <taxon>Nakamurellaceae</taxon>
        <taxon>Nakamurella</taxon>
    </lineage>
</organism>
<dbReference type="GO" id="GO:0031460">
    <property type="term" value="P:glycine betaine transport"/>
    <property type="evidence" value="ECO:0007669"/>
    <property type="project" value="TreeGrafter"/>
</dbReference>
<dbReference type="GO" id="GO:0005886">
    <property type="term" value="C:plasma membrane"/>
    <property type="evidence" value="ECO:0007669"/>
    <property type="project" value="UniProtKB-SubCell"/>
</dbReference>
<feature type="transmembrane region" description="Helical" evidence="6">
    <location>
        <begin position="160"/>
        <end position="180"/>
    </location>
</feature>
<keyword evidence="4 6" id="KW-1133">Transmembrane helix</keyword>
<dbReference type="GO" id="GO:0055085">
    <property type="term" value="P:transmembrane transport"/>
    <property type="evidence" value="ECO:0007669"/>
    <property type="project" value="InterPro"/>
</dbReference>
<keyword evidence="9" id="KW-1185">Reference proteome</keyword>
<evidence type="ECO:0000313" key="8">
    <source>
        <dbReference type="EMBL" id="MTD14449.1"/>
    </source>
</evidence>
<proteinExistence type="inferred from homology"/>
<dbReference type="InterPro" id="IPR051204">
    <property type="entry name" value="ABC_transp_perm/SBD"/>
</dbReference>
<dbReference type="Proteomes" id="UP000460221">
    <property type="component" value="Unassembled WGS sequence"/>
</dbReference>
<sequence length="277" mass="29269">MFADLWDYLTTARNWNGGNGLWQNILDHLSYSFFAIALAAIIAVPLGLWIGHTNKGGAVIVGLVNASRALPTFGLMVLLYILIAPNFTGRTELPSIIPVEIVLFLMAVPPLLSNAYAGVQQVDPAIKDAAKGMGMTGSQVLWRVELPNAYPLMMSGLRSATLQVIATATIGAFVSLGGLGDPIRRGISQGAFQDNATGHLATGRLLAGALLVTLLALVLDLILATIQRFTTSRGITGRYRKHLPGPADLSVQEPVVAEADPVTGGTEKGHPPRAVTT</sequence>
<evidence type="ECO:0000256" key="6">
    <source>
        <dbReference type="RuleBase" id="RU363032"/>
    </source>
</evidence>
<feature type="transmembrane region" description="Helical" evidence="6">
    <location>
        <begin position="95"/>
        <end position="117"/>
    </location>
</feature>
<dbReference type="PROSITE" id="PS50928">
    <property type="entry name" value="ABC_TM1"/>
    <property type="match status" value="1"/>
</dbReference>
<evidence type="ECO:0000256" key="3">
    <source>
        <dbReference type="ARBA" id="ARBA00022692"/>
    </source>
</evidence>
<dbReference type="PANTHER" id="PTHR30177:SF33">
    <property type="entry name" value="POSSIBLE OSMOPROTECTANT (GLYCINE BETAINE_CARNITINE_CHOLINE_L-PROLINE) TRANSPORT INTEGRAL MEMBRANE PROTEIN ABC TRANSPORTER PROZ"/>
    <property type="match status" value="1"/>
</dbReference>
<keyword evidence="3 6" id="KW-0812">Transmembrane</keyword>
<feature type="domain" description="ABC transmembrane type-1" evidence="7">
    <location>
        <begin position="25"/>
        <end position="223"/>
    </location>
</feature>
<gene>
    <name evidence="8" type="ORF">GIS00_10860</name>
</gene>
<dbReference type="Gene3D" id="1.10.3720.10">
    <property type="entry name" value="MetI-like"/>
    <property type="match status" value="1"/>
</dbReference>
<evidence type="ECO:0000256" key="4">
    <source>
        <dbReference type="ARBA" id="ARBA00022989"/>
    </source>
</evidence>
<dbReference type="InterPro" id="IPR035906">
    <property type="entry name" value="MetI-like_sf"/>
</dbReference>
<dbReference type="SUPFAM" id="SSF161098">
    <property type="entry name" value="MetI-like"/>
    <property type="match status" value="1"/>
</dbReference>
<dbReference type="EMBL" id="WLYK01000003">
    <property type="protein sequence ID" value="MTD14449.1"/>
    <property type="molecule type" value="Genomic_DNA"/>
</dbReference>
<comment type="subcellular location">
    <subcellularLocation>
        <location evidence="6">Cell membrane</location>
        <topology evidence="6">Multi-pass membrane protein</topology>
    </subcellularLocation>
    <subcellularLocation>
        <location evidence="1">Membrane</location>
        <topology evidence="1">Multi-pass membrane protein</topology>
    </subcellularLocation>
</comment>
<dbReference type="AlphaFoldDB" id="A0A7K1FMA1"/>
<dbReference type="Pfam" id="PF00528">
    <property type="entry name" value="BPD_transp_1"/>
    <property type="match status" value="1"/>
</dbReference>
<evidence type="ECO:0000256" key="2">
    <source>
        <dbReference type="ARBA" id="ARBA00022448"/>
    </source>
</evidence>
<evidence type="ECO:0000259" key="7">
    <source>
        <dbReference type="PROSITE" id="PS50928"/>
    </source>
</evidence>
<comment type="caution">
    <text evidence="8">The sequence shown here is derived from an EMBL/GenBank/DDBJ whole genome shotgun (WGS) entry which is preliminary data.</text>
</comment>
<dbReference type="PANTHER" id="PTHR30177">
    <property type="entry name" value="GLYCINE BETAINE/L-PROLINE TRANSPORT SYSTEM PERMEASE PROTEIN PROW"/>
    <property type="match status" value="1"/>
</dbReference>
<evidence type="ECO:0000256" key="1">
    <source>
        <dbReference type="ARBA" id="ARBA00004141"/>
    </source>
</evidence>
<reference evidence="8 9" key="1">
    <citation type="submission" date="2019-11" db="EMBL/GenBank/DDBJ databases">
        <authorList>
            <person name="Jiang L.-Q."/>
        </authorList>
    </citation>
    <scope>NUCLEOTIDE SEQUENCE [LARGE SCALE GENOMIC DNA]</scope>
    <source>
        <strain evidence="8 9">YIM 132087</strain>
    </source>
</reference>
<dbReference type="InterPro" id="IPR000515">
    <property type="entry name" value="MetI-like"/>
</dbReference>